<evidence type="ECO:0000256" key="1">
    <source>
        <dbReference type="ARBA" id="ARBA00004123"/>
    </source>
</evidence>
<feature type="region of interest" description="Disordered" evidence="8">
    <location>
        <begin position="177"/>
        <end position="207"/>
    </location>
</feature>
<dbReference type="InterPro" id="IPR001005">
    <property type="entry name" value="SANT/Myb"/>
</dbReference>
<evidence type="ECO:0000256" key="7">
    <source>
        <dbReference type="PROSITE-ProRule" id="PRU00169"/>
    </source>
</evidence>
<feature type="compositionally biased region" description="Acidic residues" evidence="8">
    <location>
        <begin position="197"/>
        <end position="207"/>
    </location>
</feature>
<dbReference type="InterPro" id="IPR044825">
    <property type="entry name" value="GLK1/2-like"/>
</dbReference>
<evidence type="ECO:0000256" key="4">
    <source>
        <dbReference type="ARBA" id="ARBA00023163"/>
    </source>
</evidence>
<dbReference type="InterPro" id="IPR006447">
    <property type="entry name" value="Myb_dom_plants"/>
</dbReference>
<feature type="domain" description="Response regulatory" evidence="9">
    <location>
        <begin position="19"/>
        <end position="132"/>
    </location>
</feature>
<evidence type="ECO:0000256" key="3">
    <source>
        <dbReference type="ARBA" id="ARBA00023125"/>
    </source>
</evidence>
<keyword evidence="12" id="KW-1185">Reference proteome</keyword>
<dbReference type="PANTHER" id="PTHR31312">
    <property type="entry name" value="TRANSCRIPTION ACTIVATOR GLK1"/>
    <property type="match status" value="1"/>
</dbReference>
<dbReference type="InterPro" id="IPR011006">
    <property type="entry name" value="CheY-like_superfamily"/>
</dbReference>
<reference evidence="11 12" key="1">
    <citation type="journal article" date="2020" name="Nat. Food">
        <title>A phased Vanilla planifolia genome enables genetic improvement of flavour and production.</title>
        <authorList>
            <person name="Hasing T."/>
            <person name="Tang H."/>
            <person name="Brym M."/>
            <person name="Khazi F."/>
            <person name="Huang T."/>
            <person name="Chambers A.H."/>
        </authorList>
    </citation>
    <scope>NUCLEOTIDE SEQUENCE [LARGE SCALE GENOMIC DNA]</scope>
    <source>
        <tissue evidence="11">Leaf</tissue>
    </source>
</reference>
<evidence type="ECO:0000313" key="12">
    <source>
        <dbReference type="Proteomes" id="UP000636800"/>
    </source>
</evidence>
<dbReference type="GO" id="GO:0000160">
    <property type="term" value="P:phosphorelay signal transduction system"/>
    <property type="evidence" value="ECO:0007669"/>
    <property type="project" value="InterPro"/>
</dbReference>
<dbReference type="FunFam" id="1.10.10.60:FF:000007">
    <property type="entry name" value="Two-component response regulator"/>
    <property type="match status" value="1"/>
</dbReference>
<dbReference type="GO" id="GO:0045893">
    <property type="term" value="P:positive regulation of DNA-templated transcription"/>
    <property type="evidence" value="ECO:0007669"/>
    <property type="project" value="InterPro"/>
</dbReference>
<dbReference type="SUPFAM" id="SSF52172">
    <property type="entry name" value="CheY-like"/>
    <property type="match status" value="1"/>
</dbReference>
<dbReference type="PROSITE" id="PS50110">
    <property type="entry name" value="RESPONSE_REGULATORY"/>
    <property type="match status" value="1"/>
</dbReference>
<proteinExistence type="predicted"/>
<evidence type="ECO:0000256" key="8">
    <source>
        <dbReference type="SAM" id="MobiDB-lite"/>
    </source>
</evidence>
<dbReference type="Proteomes" id="UP000636800">
    <property type="component" value="Chromosome 11"/>
</dbReference>
<evidence type="ECO:0008006" key="13">
    <source>
        <dbReference type="Google" id="ProtNLM"/>
    </source>
</evidence>
<comment type="subunit">
    <text evidence="6">Binds the target DNA as a monomer.</text>
</comment>
<feature type="region of interest" description="Disordered" evidence="8">
    <location>
        <begin position="242"/>
        <end position="288"/>
    </location>
</feature>
<dbReference type="InterPro" id="IPR001789">
    <property type="entry name" value="Sig_transdc_resp-reg_receiver"/>
</dbReference>
<dbReference type="AlphaFoldDB" id="A0A835UIH1"/>
<evidence type="ECO:0000256" key="5">
    <source>
        <dbReference type="ARBA" id="ARBA00023242"/>
    </source>
</evidence>
<keyword evidence="2" id="KW-0805">Transcription regulation</keyword>
<dbReference type="Gene3D" id="1.10.10.60">
    <property type="entry name" value="Homeodomain-like"/>
    <property type="match status" value="1"/>
</dbReference>
<protein>
    <recommendedName>
        <fullName evidence="13">Two-component response regulator-like APRR2</fullName>
    </recommendedName>
</protein>
<dbReference type="Gene3D" id="3.40.50.2300">
    <property type="match status" value="1"/>
</dbReference>
<dbReference type="OrthoDB" id="192326at2759"/>
<dbReference type="SUPFAM" id="SSF46689">
    <property type="entry name" value="Homeodomain-like"/>
    <property type="match status" value="1"/>
</dbReference>
<dbReference type="GO" id="GO:0003700">
    <property type="term" value="F:DNA-binding transcription factor activity"/>
    <property type="evidence" value="ECO:0007669"/>
    <property type="project" value="InterPro"/>
</dbReference>
<sequence>MVCSADDFGVWKDFPKGLRVLLLDEDTESAAEIGTKLEAMDYIVSSYHNEKDAMEAILGKIESYHVAIVEVTTISVHGNFTFLQVAKDLPTIVISNAYCFNTMMNCIALGAAEFLQKPLSDDKLRNIWQHVVHKAFSAGENAISKSLEPIEETASCTIRLPPDSKLPKIVIPCVSDDKYPAPSTPQLSKGRRLEKNEDLEDQPECSDSDYAAEAKEVIEMPNFGISDAKSVDITCNDMAVAEHSETPTSNPMDPVVKEKLDSTENSNPDDFAPSAENDEFEGEDPKRRKSFLHDTSCLNSFEGRRRKMKVDWTPDLHKRFVRAVEQLGVDQAIPSKILELMKVEGLTRHNIASHLQKFRMHRRHILPKDGDKRWQVPREFQQKGYMQKPIMAFTPYHSSNSAPPSNAYTIWPHPSYHLPHVQIWGHSGMPSWHLPQGNWQWKTSSEVHADTWGYPVLPNYGYSHFYMPTQGPTMSCIGFDSLDDKAKLFEGFYDLCPDEEIINEVVKEAMSKPWLPLPLGLKPPSIDTVLAELQRKGIHSIPPSPTTRLDGRRPPCFPAVLVIYMLWIFF</sequence>
<dbReference type="InterPro" id="IPR009057">
    <property type="entry name" value="Homeodomain-like_sf"/>
</dbReference>
<evidence type="ECO:0000259" key="9">
    <source>
        <dbReference type="PROSITE" id="PS50110"/>
    </source>
</evidence>
<organism evidence="11 12">
    <name type="scientific">Vanilla planifolia</name>
    <name type="common">Vanilla</name>
    <dbReference type="NCBI Taxonomy" id="51239"/>
    <lineage>
        <taxon>Eukaryota</taxon>
        <taxon>Viridiplantae</taxon>
        <taxon>Streptophyta</taxon>
        <taxon>Embryophyta</taxon>
        <taxon>Tracheophyta</taxon>
        <taxon>Spermatophyta</taxon>
        <taxon>Magnoliopsida</taxon>
        <taxon>Liliopsida</taxon>
        <taxon>Asparagales</taxon>
        <taxon>Orchidaceae</taxon>
        <taxon>Vanilloideae</taxon>
        <taxon>Vanilleae</taxon>
        <taxon>Vanilla</taxon>
    </lineage>
</organism>
<dbReference type="EMBL" id="JADCNL010000011">
    <property type="protein sequence ID" value="KAG0460616.1"/>
    <property type="molecule type" value="Genomic_DNA"/>
</dbReference>
<accession>A0A835UIH1</accession>
<dbReference type="PROSITE" id="PS51294">
    <property type="entry name" value="HTH_MYB"/>
    <property type="match status" value="1"/>
</dbReference>
<dbReference type="Pfam" id="PF00249">
    <property type="entry name" value="Myb_DNA-binding"/>
    <property type="match status" value="1"/>
</dbReference>
<keyword evidence="4" id="KW-0804">Transcription</keyword>
<dbReference type="GO" id="GO:0005634">
    <property type="term" value="C:nucleus"/>
    <property type="evidence" value="ECO:0007669"/>
    <property type="project" value="UniProtKB-SubCell"/>
</dbReference>
<name>A0A835UIH1_VANPL</name>
<dbReference type="GO" id="GO:0000976">
    <property type="term" value="F:transcription cis-regulatory region binding"/>
    <property type="evidence" value="ECO:0007669"/>
    <property type="project" value="TreeGrafter"/>
</dbReference>
<comment type="caution">
    <text evidence="7">Lacks conserved residue(s) required for the propagation of feature annotation.</text>
</comment>
<dbReference type="NCBIfam" id="TIGR01557">
    <property type="entry name" value="myb_SHAQKYF"/>
    <property type="match status" value="1"/>
</dbReference>
<dbReference type="InterPro" id="IPR017930">
    <property type="entry name" value="Myb_dom"/>
</dbReference>
<evidence type="ECO:0000256" key="2">
    <source>
        <dbReference type="ARBA" id="ARBA00023015"/>
    </source>
</evidence>
<comment type="caution">
    <text evidence="11">The sequence shown here is derived from an EMBL/GenBank/DDBJ whole genome shotgun (WGS) entry which is preliminary data.</text>
</comment>
<dbReference type="FunFam" id="3.40.50.2300:FF:000206">
    <property type="entry name" value="Two-component response regulator-like APRR2"/>
    <property type="match status" value="1"/>
</dbReference>
<comment type="subcellular location">
    <subcellularLocation>
        <location evidence="1">Nucleus</location>
    </subcellularLocation>
</comment>
<evidence type="ECO:0000259" key="10">
    <source>
        <dbReference type="PROSITE" id="PS51294"/>
    </source>
</evidence>
<evidence type="ECO:0000256" key="6">
    <source>
        <dbReference type="ARBA" id="ARBA00061767"/>
    </source>
</evidence>
<keyword evidence="3" id="KW-0238">DNA-binding</keyword>
<feature type="domain" description="HTH myb-type" evidence="10">
    <location>
        <begin position="304"/>
        <end position="363"/>
    </location>
</feature>
<dbReference type="PANTHER" id="PTHR31312:SF4">
    <property type="entry name" value="TWO-COMPONENT RESPONSE REGULATOR-LIKE APRR2"/>
    <property type="match status" value="1"/>
</dbReference>
<gene>
    <name evidence="11" type="ORF">HPP92_020913</name>
</gene>
<keyword evidence="5" id="KW-0539">Nucleus</keyword>
<evidence type="ECO:0000313" key="11">
    <source>
        <dbReference type="EMBL" id="KAG0460616.1"/>
    </source>
</evidence>